<reference evidence="3" key="1">
    <citation type="journal article" date="2019" name="Int. J. Syst. Evol. Microbiol.">
        <title>The Global Catalogue of Microorganisms (GCM) 10K type strain sequencing project: providing services to taxonomists for standard genome sequencing and annotation.</title>
        <authorList>
            <consortium name="The Broad Institute Genomics Platform"/>
            <consortium name="The Broad Institute Genome Sequencing Center for Infectious Disease"/>
            <person name="Wu L."/>
            <person name="Ma J."/>
        </authorList>
    </citation>
    <scope>NUCLEOTIDE SEQUENCE [LARGE SCALE GENOMIC DNA]</scope>
    <source>
        <strain evidence="3">JCM 17986</strain>
    </source>
</reference>
<dbReference type="InterPro" id="IPR017520">
    <property type="entry name" value="CHP03086"/>
</dbReference>
<dbReference type="RefSeq" id="WP_345676332.1">
    <property type="nucleotide sequence ID" value="NZ_BAABHS010000011.1"/>
</dbReference>
<dbReference type="InterPro" id="IPR034660">
    <property type="entry name" value="DinB/YfiT-like"/>
</dbReference>
<feature type="domain" description="Mycothiol-dependent maleylpyruvate isomerase metal-binding" evidence="1">
    <location>
        <begin position="10"/>
        <end position="130"/>
    </location>
</feature>
<dbReference type="InterPro" id="IPR017517">
    <property type="entry name" value="Maleyloyr_isom"/>
</dbReference>
<proteinExistence type="predicted"/>
<gene>
    <name evidence="2" type="ORF">GCM10023205_33900</name>
</gene>
<dbReference type="Pfam" id="PF11716">
    <property type="entry name" value="MDMPI_N"/>
    <property type="match status" value="1"/>
</dbReference>
<dbReference type="EMBL" id="BAABHS010000011">
    <property type="protein sequence ID" value="GAA4966486.1"/>
    <property type="molecule type" value="Genomic_DNA"/>
</dbReference>
<organism evidence="2 3">
    <name type="scientific">Yinghuangia aomiensis</name>
    <dbReference type="NCBI Taxonomy" id="676205"/>
    <lineage>
        <taxon>Bacteria</taxon>
        <taxon>Bacillati</taxon>
        <taxon>Actinomycetota</taxon>
        <taxon>Actinomycetes</taxon>
        <taxon>Kitasatosporales</taxon>
        <taxon>Streptomycetaceae</taxon>
        <taxon>Yinghuangia</taxon>
    </lineage>
</organism>
<accession>A0ABP9HBJ1</accession>
<dbReference type="InterPro" id="IPR024344">
    <property type="entry name" value="MDMPI_metal-binding"/>
</dbReference>
<evidence type="ECO:0000313" key="2">
    <source>
        <dbReference type="EMBL" id="GAA4966486.1"/>
    </source>
</evidence>
<evidence type="ECO:0000259" key="1">
    <source>
        <dbReference type="Pfam" id="PF11716"/>
    </source>
</evidence>
<dbReference type="NCBIfam" id="TIGR03083">
    <property type="entry name" value="maleylpyruvate isomerase family mycothiol-dependent enzyme"/>
    <property type="match status" value="1"/>
</dbReference>
<dbReference type="SUPFAM" id="SSF109854">
    <property type="entry name" value="DinB/YfiT-like putative metalloenzymes"/>
    <property type="match status" value="1"/>
</dbReference>
<name>A0ABP9HBJ1_9ACTN</name>
<sequence length="198" mass="20561">MASVDGFKLLADAHDYLRTVVRGVPADAWGNPTPCAEWTVRQVFNHARLDQLALVMQLTDIGPLSDPFSPDDAVGGDPLADLGSALLTATTAWESGRQAEFVPTPMGPMPASVGAAAGALDAALHAWDIAVATGQRESAPLNDELASGLEDIANQIVDFVRNSFGKYGPVVEVGSDASPAAKLLGFSGRNPAWTPAAP</sequence>
<dbReference type="Gene3D" id="1.20.120.450">
    <property type="entry name" value="dinb family like domain"/>
    <property type="match status" value="1"/>
</dbReference>
<comment type="caution">
    <text evidence="2">The sequence shown here is derived from an EMBL/GenBank/DDBJ whole genome shotgun (WGS) entry which is preliminary data.</text>
</comment>
<evidence type="ECO:0000313" key="3">
    <source>
        <dbReference type="Proteomes" id="UP001500466"/>
    </source>
</evidence>
<protein>
    <recommendedName>
        <fullName evidence="1">Mycothiol-dependent maleylpyruvate isomerase metal-binding domain-containing protein</fullName>
    </recommendedName>
</protein>
<keyword evidence="3" id="KW-1185">Reference proteome</keyword>
<dbReference type="NCBIfam" id="TIGR03086">
    <property type="entry name" value="TIGR03086 family metal-binding protein"/>
    <property type="match status" value="1"/>
</dbReference>
<dbReference type="Proteomes" id="UP001500466">
    <property type="component" value="Unassembled WGS sequence"/>
</dbReference>